<reference evidence="1 2" key="1">
    <citation type="submission" date="2011-10" db="EMBL/GenBank/DDBJ databases">
        <title>The Genome Sequence of Fusobacterium sp. 4_1_13.</title>
        <authorList>
            <consortium name="The Broad Institute Genome Sequencing Platform"/>
            <person name="Earl A."/>
            <person name="Ward D."/>
            <person name="Feldgarden M."/>
            <person name="Gevers D."/>
            <person name="Strauss J."/>
            <person name="Ambrose C."/>
            <person name="Allen-Vercoe E."/>
            <person name="Young S.K."/>
            <person name="Zeng Q."/>
            <person name="Gargeya S."/>
            <person name="Fitzgerald M."/>
            <person name="Haas B."/>
            <person name="Abouelleil A."/>
            <person name="Alvarado L."/>
            <person name="Arachchi H.M."/>
            <person name="Berlin A."/>
            <person name="Brown A."/>
            <person name="Chapman S.B."/>
            <person name="Chen Z."/>
            <person name="Dunbar C."/>
            <person name="Freedman E."/>
            <person name="Gearin G."/>
            <person name="Goldberg J."/>
            <person name="Griggs A."/>
            <person name="Gujja S."/>
            <person name="Heiman D."/>
            <person name="Howarth C."/>
            <person name="Larson L."/>
            <person name="Lui A."/>
            <person name="MacDonald P.J."/>
            <person name="Montmayeur A."/>
            <person name="Murphy C."/>
            <person name="Neiman D."/>
            <person name="Pearson M."/>
            <person name="Priest M."/>
            <person name="Roberts A."/>
            <person name="Saif S."/>
            <person name="Shea T."/>
            <person name="Shenoy N."/>
            <person name="Sisk P."/>
            <person name="Stolte C."/>
            <person name="Sykes S."/>
            <person name="Wortman J."/>
            <person name="Nusbaum C."/>
            <person name="Birren B."/>
        </authorList>
    </citation>
    <scope>NUCLEOTIDE SEQUENCE [LARGE SCALE GENOMIC DNA]</scope>
    <source>
        <strain evidence="1 2">4_1_13</strain>
    </source>
</reference>
<accession>A0A0M1VU59</accession>
<proteinExistence type="predicted"/>
<organism evidence="1 2">
    <name type="scientific">Fusobacterium vincentii 4_1_13</name>
    <dbReference type="NCBI Taxonomy" id="469606"/>
    <lineage>
        <taxon>Bacteria</taxon>
        <taxon>Fusobacteriati</taxon>
        <taxon>Fusobacteriota</taxon>
        <taxon>Fusobacteriia</taxon>
        <taxon>Fusobacteriales</taxon>
        <taxon>Fusobacteriaceae</taxon>
        <taxon>Fusobacterium</taxon>
    </lineage>
</organism>
<dbReference type="NCBIfam" id="TIGR01634">
    <property type="entry name" value="tail_P2_I"/>
    <property type="match status" value="1"/>
</dbReference>
<dbReference type="Proteomes" id="UP000004925">
    <property type="component" value="Unassembled WGS sequence"/>
</dbReference>
<dbReference type="HOGENOM" id="CLU_086293_0_0_0"/>
<dbReference type="eggNOG" id="COG4385">
    <property type="taxonomic scope" value="Bacteria"/>
</dbReference>
<dbReference type="Pfam" id="PF09684">
    <property type="entry name" value="Tail_P2_I"/>
    <property type="match status" value="1"/>
</dbReference>
<protein>
    <submittedName>
        <fullName evidence="1">Phage tail protein I</fullName>
    </submittedName>
</protein>
<evidence type="ECO:0000313" key="1">
    <source>
        <dbReference type="EMBL" id="EEO39966.1"/>
    </source>
</evidence>
<gene>
    <name evidence="1" type="ORF">FSCG_00679</name>
</gene>
<dbReference type="EMBL" id="ACDE02000019">
    <property type="protein sequence ID" value="EEO39966.1"/>
    <property type="molecule type" value="Genomic_DNA"/>
</dbReference>
<sequence length="211" mass="25465">MSKLMEVNYQDIFPENLKKYKNLKTLSKKFEDIFKKYIIHNIDKLAFIYNLDLLEDRILDEVAYYFNIDDYNSGLDREIKIKLIKSAYWIHSKKGTKEAVISQLKILNYKIDIKEWFEYGGKPFTFRLFTENQNKDKDWLKRVVELIKEYKNVRSILEALYLLKKKEYTYYIAGYKEVFITGKKVNAGTDKEIYKKIFYGGYKQIKKEIIK</sequence>
<evidence type="ECO:0000313" key="2">
    <source>
        <dbReference type="Proteomes" id="UP000004925"/>
    </source>
</evidence>
<dbReference type="RefSeq" id="WP_005899051.1">
    <property type="nucleotide sequence ID" value="NZ_KQ235737.1"/>
</dbReference>
<dbReference type="InterPro" id="IPR006521">
    <property type="entry name" value="Tail_protein_I"/>
</dbReference>
<comment type="caution">
    <text evidence="1">The sequence shown here is derived from an EMBL/GenBank/DDBJ whole genome shotgun (WGS) entry which is preliminary data.</text>
</comment>
<dbReference type="AlphaFoldDB" id="A0A0M1VU59"/>
<name>A0A0M1VU59_FUSVC</name>